<dbReference type="SUPFAM" id="SSF50978">
    <property type="entry name" value="WD40 repeat-like"/>
    <property type="match status" value="1"/>
</dbReference>
<protein>
    <recommendedName>
        <fullName evidence="5">Transducin/WD40 repeat-like superfamily protein</fullName>
    </recommendedName>
</protein>
<dbReference type="PANTHER" id="PTHR19857:SF21">
    <property type="entry name" value="ANAPHASE-PROMOTING COMPLEX SUBUNIT 4 WD40 DOMAIN-CONTAINING PROTEIN"/>
    <property type="match status" value="1"/>
</dbReference>
<evidence type="ECO:0000313" key="3">
    <source>
        <dbReference type="EnsemblPlants" id="Kaladp0064s0101.1.v1.1"/>
    </source>
</evidence>
<dbReference type="InterPro" id="IPR051179">
    <property type="entry name" value="WD_repeat_multifunction"/>
</dbReference>
<keyword evidence="1" id="KW-0853">WD repeat</keyword>
<dbReference type="InterPro" id="IPR001680">
    <property type="entry name" value="WD40_rpt"/>
</dbReference>
<evidence type="ECO:0008006" key="5">
    <source>
        <dbReference type="Google" id="ProtNLM"/>
    </source>
</evidence>
<evidence type="ECO:0000313" key="4">
    <source>
        <dbReference type="Proteomes" id="UP000594263"/>
    </source>
</evidence>
<dbReference type="PANTHER" id="PTHR19857">
    <property type="entry name" value="MITOCHONDRIAL DIVISION PROTEIN 1-RELATED"/>
    <property type="match status" value="1"/>
</dbReference>
<reference evidence="3" key="1">
    <citation type="submission" date="2021-01" db="UniProtKB">
        <authorList>
            <consortium name="EnsemblPlants"/>
        </authorList>
    </citation>
    <scope>IDENTIFICATION</scope>
</reference>
<dbReference type="AlphaFoldDB" id="A0A7N1A206"/>
<keyword evidence="4" id="KW-1185">Reference proteome</keyword>
<organism evidence="3 4">
    <name type="scientific">Kalanchoe fedtschenkoi</name>
    <name type="common">Lavender scallops</name>
    <name type="synonym">South American air plant</name>
    <dbReference type="NCBI Taxonomy" id="63787"/>
    <lineage>
        <taxon>Eukaryota</taxon>
        <taxon>Viridiplantae</taxon>
        <taxon>Streptophyta</taxon>
        <taxon>Embryophyta</taxon>
        <taxon>Tracheophyta</taxon>
        <taxon>Spermatophyta</taxon>
        <taxon>Magnoliopsida</taxon>
        <taxon>eudicotyledons</taxon>
        <taxon>Gunneridae</taxon>
        <taxon>Pentapetalae</taxon>
        <taxon>Saxifragales</taxon>
        <taxon>Crassulaceae</taxon>
        <taxon>Kalanchoe</taxon>
    </lineage>
</organism>
<dbReference type="OMA" id="ARWNPTN"/>
<proteinExistence type="predicted"/>
<dbReference type="SMART" id="SM00320">
    <property type="entry name" value="WD40"/>
    <property type="match status" value="3"/>
</dbReference>
<evidence type="ECO:0000256" key="2">
    <source>
        <dbReference type="ARBA" id="ARBA00022737"/>
    </source>
</evidence>
<dbReference type="Proteomes" id="UP000594263">
    <property type="component" value="Unplaced"/>
</dbReference>
<dbReference type="Gene3D" id="2.130.10.10">
    <property type="entry name" value="YVTN repeat-like/Quinoprotein amine dehydrogenase"/>
    <property type="match status" value="1"/>
</dbReference>
<name>A0A7N1A206_KALFE</name>
<accession>A0A7N1A206</accession>
<evidence type="ECO:0000256" key="1">
    <source>
        <dbReference type="ARBA" id="ARBA00022574"/>
    </source>
</evidence>
<dbReference type="InterPro" id="IPR036322">
    <property type="entry name" value="WD40_repeat_dom_sf"/>
</dbReference>
<dbReference type="InterPro" id="IPR015943">
    <property type="entry name" value="WD40/YVTN_repeat-like_dom_sf"/>
</dbReference>
<keyword evidence="2" id="KW-0677">Repeat</keyword>
<dbReference type="Gramene" id="Kaladp0064s0101.1.v1.1">
    <property type="protein sequence ID" value="Kaladp0064s0101.1.v1.1"/>
    <property type="gene ID" value="Kaladp0064s0101.v1.1"/>
</dbReference>
<dbReference type="EnsemblPlants" id="Kaladp0064s0101.1.v1.1">
    <property type="protein sequence ID" value="Kaladp0064s0101.1.v1.1"/>
    <property type="gene ID" value="Kaladp0064s0101.v1.1"/>
</dbReference>
<sequence length="482" mass="54234">MDRYLPPSELNPKPCPRPRPRPRWERFLAEIEGEFSFGYLHRTSASLTQSYAEIGAFPHFYHIRGAACWTHVSEVNGREMNFTARRKGVSALGFDSKGIYMASVTPLGCLTVHEYEHLYCQSNLSKSMSKEDENKHMLHLSTPLELSDVKWNPVDQTEVACTSLKSNQIPIFDITYISSEPIRVFKKRESTALVDRVAMGLTSVAFTSLDNSRVLASDIDGSVHVWDRRKSDFPFMELCTSKRGAINSIRLDPENKIVFGAGKLGVLYMWDLRGGRSSTAFQNSGVARHFPFTSVKIASMLEKIEVLKRQSNIVPKEVHSIDLNPSCPYQLAFHLDDGWSGVVDINHLHVSHVHCPPPVWLEEEDTNWSTRLSCLTKPSWLPKYSKYAVGSSSRKGIYLLDFYPDSTSACHVDYECGDDQHTEDIKVNQNRFISLSAAPTVCAAHPLTSDIVVGTKEASLLVVSQKRQSFEGEYEPVGQNHT</sequence>